<feature type="non-terminal residue" evidence="2">
    <location>
        <position position="1"/>
    </location>
</feature>
<feature type="region of interest" description="Disordered" evidence="1">
    <location>
        <begin position="168"/>
        <end position="214"/>
    </location>
</feature>
<evidence type="ECO:0000256" key="1">
    <source>
        <dbReference type="SAM" id="MobiDB-lite"/>
    </source>
</evidence>
<dbReference type="STRING" id="64791.A0A151WHY9"/>
<proteinExistence type="predicted"/>
<accession>A0A151WHY9</accession>
<dbReference type="EMBL" id="KQ983104">
    <property type="protein sequence ID" value="KYQ47469.1"/>
    <property type="molecule type" value="Genomic_DNA"/>
</dbReference>
<dbReference type="Proteomes" id="UP000075809">
    <property type="component" value="Unassembled WGS sequence"/>
</dbReference>
<dbReference type="AlphaFoldDB" id="A0A151WHY9"/>
<protein>
    <submittedName>
        <fullName evidence="2">Uncharacterized protein</fullName>
    </submittedName>
</protein>
<evidence type="ECO:0000313" key="2">
    <source>
        <dbReference type="EMBL" id="KYQ47469.1"/>
    </source>
</evidence>
<dbReference type="InterPro" id="IPR005312">
    <property type="entry name" value="DUF1759"/>
</dbReference>
<keyword evidence="3" id="KW-1185">Reference proteome</keyword>
<organism evidence="2 3">
    <name type="scientific">Mycetomoellerius zeteki</name>
    <dbReference type="NCBI Taxonomy" id="64791"/>
    <lineage>
        <taxon>Eukaryota</taxon>
        <taxon>Metazoa</taxon>
        <taxon>Ecdysozoa</taxon>
        <taxon>Arthropoda</taxon>
        <taxon>Hexapoda</taxon>
        <taxon>Insecta</taxon>
        <taxon>Pterygota</taxon>
        <taxon>Neoptera</taxon>
        <taxon>Endopterygota</taxon>
        <taxon>Hymenoptera</taxon>
        <taxon>Apocrita</taxon>
        <taxon>Aculeata</taxon>
        <taxon>Formicoidea</taxon>
        <taxon>Formicidae</taxon>
        <taxon>Myrmicinae</taxon>
        <taxon>Mycetomoellerius</taxon>
    </lineage>
</organism>
<sequence>FIFSSIQKRIKFHINKNGTVEKKIREKFFTIPYVSSVSEKFAPIGVDNPSITNVERFHYLKSCLEGPAEKLIRPLAVIGDNYPRAWALLCKYYENKKELARSNFSTFTAVSKMKSDTAEELNRIIAITSVMNGQESISRPIQSHSFDILNYFIIELFDPRTRLEWESYTSESTDPPDQETLLSFITKRTPRNRKRARPLEILSEPQRPTTRNAT</sequence>
<feature type="compositionally biased region" description="Polar residues" evidence="1">
    <location>
        <begin position="168"/>
        <end position="183"/>
    </location>
</feature>
<name>A0A151WHY9_9HYME</name>
<dbReference type="Pfam" id="PF03564">
    <property type="entry name" value="DUF1759"/>
    <property type="match status" value="1"/>
</dbReference>
<gene>
    <name evidence="2" type="ORF">ALC60_13510</name>
</gene>
<evidence type="ECO:0000313" key="3">
    <source>
        <dbReference type="Proteomes" id="UP000075809"/>
    </source>
</evidence>
<reference evidence="2 3" key="1">
    <citation type="submission" date="2015-09" db="EMBL/GenBank/DDBJ databases">
        <title>Trachymyrmex zeteki WGS genome.</title>
        <authorList>
            <person name="Nygaard S."/>
            <person name="Hu H."/>
            <person name="Boomsma J."/>
            <person name="Zhang G."/>
        </authorList>
    </citation>
    <scope>NUCLEOTIDE SEQUENCE [LARGE SCALE GENOMIC DNA]</scope>
    <source>
        <strain evidence="2">Tzet28-1</strain>
        <tissue evidence="2">Whole body</tissue>
    </source>
</reference>